<keyword evidence="2" id="KW-1185">Reference proteome</keyword>
<organism evidence="1 2">
    <name type="scientific">Solimonas terrae</name>
    <dbReference type="NCBI Taxonomy" id="1396819"/>
    <lineage>
        <taxon>Bacteria</taxon>
        <taxon>Pseudomonadati</taxon>
        <taxon>Pseudomonadota</taxon>
        <taxon>Gammaproteobacteria</taxon>
        <taxon>Nevskiales</taxon>
        <taxon>Nevskiaceae</taxon>
        <taxon>Solimonas</taxon>
    </lineage>
</organism>
<dbReference type="AlphaFoldDB" id="A0A6M2BSD8"/>
<evidence type="ECO:0008006" key="3">
    <source>
        <dbReference type="Google" id="ProtNLM"/>
    </source>
</evidence>
<evidence type="ECO:0000313" key="2">
    <source>
        <dbReference type="Proteomes" id="UP000472676"/>
    </source>
</evidence>
<dbReference type="RefSeq" id="WP_166255531.1">
    <property type="nucleotide sequence ID" value="NZ_JAAMOW010000004.1"/>
</dbReference>
<gene>
    <name evidence="1" type="ORF">G7Y85_09610</name>
</gene>
<dbReference type="PROSITE" id="PS51257">
    <property type="entry name" value="PROKAR_LIPOPROTEIN"/>
    <property type="match status" value="1"/>
</dbReference>
<protein>
    <recommendedName>
        <fullName evidence="3">DUF3313 domain-containing protein</fullName>
    </recommendedName>
</protein>
<dbReference type="Proteomes" id="UP000472676">
    <property type="component" value="Unassembled WGS sequence"/>
</dbReference>
<comment type="caution">
    <text evidence="1">The sequence shown here is derived from an EMBL/GenBank/DDBJ whole genome shotgun (WGS) entry which is preliminary data.</text>
</comment>
<evidence type="ECO:0000313" key="1">
    <source>
        <dbReference type="EMBL" id="NGY05023.1"/>
    </source>
</evidence>
<dbReference type="EMBL" id="JAAMOW010000004">
    <property type="protein sequence ID" value="NGY05023.1"/>
    <property type="molecule type" value="Genomic_DNA"/>
</dbReference>
<proteinExistence type="predicted"/>
<sequence>MRHLIAIFAVVFGSAGCASYMTPGGPALLAQIGGGDVADTAQQPSPQFPLSMVAVRVQAADYRSLSANGYGKGRFSVIAPPELMTPPQLQTVAHWPQVASVAVFDASLLPASFESLADLRFAAAKMQADVLMVFTVATRFRIDGHDRDPASKIALGDKPDADAAVSSTASLAFVDVRTGFTYGATQADASVGGLADAWGSDATLDGKRLEAERQAFAALLVAAGKSWDGIVGRYR</sequence>
<accession>A0A6M2BSD8</accession>
<name>A0A6M2BSD8_9GAMM</name>
<reference evidence="1 2" key="1">
    <citation type="journal article" date="2014" name="Int. J. Syst. Evol. Microbiol.">
        <title>Solimonas terrae sp. nov., isolated from soil.</title>
        <authorList>
            <person name="Kim S.J."/>
            <person name="Moon J.Y."/>
            <person name="Weon H.Y."/>
            <person name="Ahn J.H."/>
            <person name="Chen W.M."/>
            <person name="Kwon S.W."/>
        </authorList>
    </citation>
    <scope>NUCLEOTIDE SEQUENCE [LARGE SCALE GENOMIC DNA]</scope>
    <source>
        <strain evidence="1 2">KIS83-12</strain>
    </source>
</reference>